<dbReference type="SUPFAM" id="SSF69360">
    <property type="entry name" value="Cell wall binding repeat"/>
    <property type="match status" value="1"/>
</dbReference>
<dbReference type="Pfam" id="PF00877">
    <property type="entry name" value="NLPC_P60"/>
    <property type="match status" value="1"/>
</dbReference>
<keyword evidence="5" id="KW-0788">Thiol protease</keyword>
<feature type="domain" description="NlpC/P60" evidence="8">
    <location>
        <begin position="28"/>
        <end position="150"/>
    </location>
</feature>
<accession>A0ABS8QGP5</accession>
<dbReference type="InterPro" id="IPR051202">
    <property type="entry name" value="Peptidase_C40"/>
</dbReference>
<dbReference type="PANTHER" id="PTHR47053:SF1">
    <property type="entry name" value="MUREIN DD-ENDOPEPTIDASE MEPH-RELATED"/>
    <property type="match status" value="1"/>
</dbReference>
<comment type="similarity">
    <text evidence="1">Belongs to the peptidase C40 family.</text>
</comment>
<dbReference type="Proteomes" id="UP001162836">
    <property type="component" value="Unassembled WGS sequence"/>
</dbReference>
<reference evidence="9 10" key="1">
    <citation type="journal article" date="2023" name="Antonie Van Leeuwenhoek">
        <title>Unveiling the genomic potential of a novel thermostable glycoside hydrolases producing Neobacillus sedimentimangrovi UE25.</title>
        <authorList>
            <person name="Ejaz U."/>
            <person name="Saleem F."/>
            <person name="Rashid R."/>
            <person name="Hasan K.A."/>
            <person name="Syed M.N."/>
            <person name="Sohail M."/>
        </authorList>
    </citation>
    <scope>NUCLEOTIDE SEQUENCE [LARGE SCALE GENOMIC DNA]</scope>
    <source>
        <strain evidence="9 10">UE25</strain>
    </source>
</reference>
<evidence type="ECO:0000256" key="2">
    <source>
        <dbReference type="ARBA" id="ARBA00022670"/>
    </source>
</evidence>
<dbReference type="PANTHER" id="PTHR47053">
    <property type="entry name" value="MUREIN DD-ENDOPEPTIDASE MEPH-RELATED"/>
    <property type="match status" value="1"/>
</dbReference>
<dbReference type="InterPro" id="IPR038765">
    <property type="entry name" value="Papain-like_cys_pep_sf"/>
</dbReference>
<dbReference type="PROSITE" id="PS51170">
    <property type="entry name" value="CW"/>
    <property type="match status" value="3"/>
</dbReference>
<keyword evidence="10" id="KW-1185">Reference proteome</keyword>
<evidence type="ECO:0000259" key="8">
    <source>
        <dbReference type="PROSITE" id="PS51935"/>
    </source>
</evidence>
<dbReference type="Gene3D" id="2.10.270.10">
    <property type="entry name" value="Cholin Binding"/>
    <property type="match status" value="2"/>
</dbReference>
<feature type="chain" id="PRO_5047292294" evidence="7">
    <location>
        <begin position="28"/>
        <end position="268"/>
    </location>
</feature>
<organism evidence="9 10">
    <name type="scientific">Neobacillus sedimentimangrovi</name>
    <dbReference type="NCBI Taxonomy" id="2699460"/>
    <lineage>
        <taxon>Bacteria</taxon>
        <taxon>Bacillati</taxon>
        <taxon>Bacillota</taxon>
        <taxon>Bacilli</taxon>
        <taxon>Bacillales</taxon>
        <taxon>Bacillaceae</taxon>
        <taxon>Neobacillus</taxon>
    </lineage>
</organism>
<keyword evidence="2" id="KW-0645">Protease</keyword>
<evidence type="ECO:0000256" key="3">
    <source>
        <dbReference type="ARBA" id="ARBA00022737"/>
    </source>
</evidence>
<evidence type="ECO:0000256" key="6">
    <source>
        <dbReference type="PROSITE-ProRule" id="PRU00591"/>
    </source>
</evidence>
<keyword evidence="3" id="KW-0677">Repeat</keyword>
<evidence type="ECO:0000256" key="1">
    <source>
        <dbReference type="ARBA" id="ARBA00007074"/>
    </source>
</evidence>
<gene>
    <name evidence="9" type="ORF">LRS37_03740</name>
</gene>
<evidence type="ECO:0000313" key="10">
    <source>
        <dbReference type="Proteomes" id="UP001162836"/>
    </source>
</evidence>
<protein>
    <submittedName>
        <fullName evidence="9">NlpC/P60 family protein</fullName>
    </submittedName>
</protein>
<evidence type="ECO:0000256" key="5">
    <source>
        <dbReference type="ARBA" id="ARBA00022807"/>
    </source>
</evidence>
<feature type="signal peptide" evidence="7">
    <location>
        <begin position="1"/>
        <end position="27"/>
    </location>
</feature>
<dbReference type="EMBL" id="JAJODE010000006">
    <property type="protein sequence ID" value="MCD4837991.1"/>
    <property type="molecule type" value="Genomic_DNA"/>
</dbReference>
<dbReference type="Pfam" id="PF19127">
    <property type="entry name" value="Choline_bind_3"/>
    <property type="match status" value="2"/>
</dbReference>
<feature type="repeat" description="Cell wall-binding" evidence="6">
    <location>
        <begin position="230"/>
        <end position="249"/>
    </location>
</feature>
<proteinExistence type="inferred from homology"/>
<dbReference type="SUPFAM" id="SSF54001">
    <property type="entry name" value="Cysteine proteinases"/>
    <property type="match status" value="1"/>
</dbReference>
<evidence type="ECO:0000313" key="9">
    <source>
        <dbReference type="EMBL" id="MCD4837991.1"/>
    </source>
</evidence>
<dbReference type="Gene3D" id="3.90.1720.10">
    <property type="entry name" value="endopeptidase domain like (from Nostoc punctiforme)"/>
    <property type="match status" value="1"/>
</dbReference>
<keyword evidence="7" id="KW-0732">Signal</keyword>
<evidence type="ECO:0000256" key="4">
    <source>
        <dbReference type="ARBA" id="ARBA00022801"/>
    </source>
</evidence>
<dbReference type="RefSeq" id="WP_231314241.1">
    <property type="nucleotide sequence ID" value="NZ_JAJODE010000006.1"/>
</dbReference>
<dbReference type="InterPro" id="IPR000064">
    <property type="entry name" value="NLP_P60_dom"/>
</dbReference>
<feature type="repeat" description="Cell wall-binding" evidence="6">
    <location>
        <begin position="210"/>
        <end position="229"/>
    </location>
</feature>
<sequence length="268" mass="29809">MKKFFISGLLSCSLLLGGVMFGPKAEAASKGEQAADIGRSLIGIPYVWGGTSPKGFDCSGFINYTYKQIGVSLPRTAADIYNVGKSVSKSELKTGDLVFFTTYKAGPSHVGIYLDNNQFIHASSGADKVTVSSLSTSYYSERYIGAKRVVENGYWKYSNGKWYYYENGVKKTGWLKDNGKWYLLGADGVMKTGWVYDNGWYYLNKSGDMRTGWLYWNGNWYFLNSSGRMATGWVFTGGKWYYMYGNGVMAKNTTIGGYVLGKDGAWIK</sequence>
<keyword evidence="4" id="KW-0378">Hydrolase</keyword>
<dbReference type="InterPro" id="IPR018337">
    <property type="entry name" value="Cell_wall/Cho-bd_repeat"/>
</dbReference>
<feature type="repeat" description="Cell wall-binding" evidence="6">
    <location>
        <begin position="171"/>
        <end position="190"/>
    </location>
</feature>
<comment type="caution">
    <text evidence="9">The sequence shown here is derived from an EMBL/GenBank/DDBJ whole genome shotgun (WGS) entry which is preliminary data.</text>
</comment>
<dbReference type="PROSITE" id="PS51935">
    <property type="entry name" value="NLPC_P60"/>
    <property type="match status" value="1"/>
</dbReference>
<evidence type="ECO:0000256" key="7">
    <source>
        <dbReference type="SAM" id="SignalP"/>
    </source>
</evidence>
<name>A0ABS8QGP5_9BACI</name>